<dbReference type="GO" id="GO:0008111">
    <property type="term" value="F:alpha-methylacyl-CoA racemase activity"/>
    <property type="evidence" value="ECO:0007669"/>
    <property type="project" value="UniProtKB-EC"/>
</dbReference>
<dbReference type="InterPro" id="IPR050509">
    <property type="entry name" value="CoA-transferase_III"/>
</dbReference>
<dbReference type="InterPro" id="IPR023606">
    <property type="entry name" value="CoA-Trfase_III_dom_1_sf"/>
</dbReference>
<organism evidence="1 2">
    <name type="scientific">Albidiferax ferrireducens (strain ATCC BAA-621 / DSM 15236 / T118)</name>
    <name type="common">Rhodoferax ferrireducens</name>
    <dbReference type="NCBI Taxonomy" id="338969"/>
    <lineage>
        <taxon>Bacteria</taxon>
        <taxon>Pseudomonadati</taxon>
        <taxon>Pseudomonadota</taxon>
        <taxon>Betaproteobacteria</taxon>
        <taxon>Burkholderiales</taxon>
        <taxon>Comamonadaceae</taxon>
        <taxon>Rhodoferax</taxon>
    </lineage>
</organism>
<dbReference type="Proteomes" id="UP000008332">
    <property type="component" value="Chromosome"/>
</dbReference>
<dbReference type="PANTHER" id="PTHR48228">
    <property type="entry name" value="SUCCINYL-COA--D-CITRAMALATE COA-TRANSFERASE"/>
    <property type="match status" value="1"/>
</dbReference>
<protein>
    <submittedName>
        <fullName evidence="1">Alpha-methylacyl-CoA racemase</fullName>
        <ecNumber evidence="1">5.1.99.4</ecNumber>
    </submittedName>
</protein>
<proteinExistence type="predicted"/>
<sequence length="387" mass="41780">MKLEGIKVLDLSQYLPGPHLTMMMADHGAEVIRIEPPTGEPTRAIGCFHDDMTVWFRNTHRAKQSVVLDLKKPEAVEAFLRLAAQADVIVEAFRPGVVERLGIGYSKVAAINPRIVYCSISAFGQTGPNAKRVAHDVSIEADTGVLSLNVDAQGNPMMPCVPTADVCGGMMGLAGVLMALLRREKTGRGDYVDISMQDGLVSWLVNVISPVFAEKRDLNPAEERSLGGNAFYRIYRCADGRNLTLGGSEIKFVENLLSALGRPDLISLCKLPPGSGQDPVKLFLTDAFAQQPLAYWEAFLSKLDLCWAPVKGLKEALDGEHIRARGMRLEFPDGQIHLGNPIKYSNEPAQVLPVAPALGEHTRSALKAVGYTGAELDALARAGAIGA</sequence>
<dbReference type="STRING" id="338969.Rfer_4167"/>
<dbReference type="OrthoDB" id="5294844at2"/>
<dbReference type="HOGENOM" id="CLU_033975_5_1_4"/>
<dbReference type="EMBL" id="CP000267">
    <property type="protein sequence ID" value="ABD71860.1"/>
    <property type="molecule type" value="Genomic_DNA"/>
</dbReference>
<accession>Q21QU3</accession>
<dbReference type="RefSeq" id="WP_011466421.1">
    <property type="nucleotide sequence ID" value="NC_007908.1"/>
</dbReference>
<dbReference type="eggNOG" id="COG1804">
    <property type="taxonomic scope" value="Bacteria"/>
</dbReference>
<dbReference type="AlphaFoldDB" id="Q21QU3"/>
<keyword evidence="2" id="KW-1185">Reference proteome</keyword>
<dbReference type="Pfam" id="PF02515">
    <property type="entry name" value="CoA_transf_3"/>
    <property type="match status" value="1"/>
</dbReference>
<keyword evidence="1" id="KW-0413">Isomerase</keyword>
<dbReference type="SUPFAM" id="SSF89796">
    <property type="entry name" value="CoA-transferase family III (CaiB/BaiF)"/>
    <property type="match status" value="1"/>
</dbReference>
<dbReference type="InterPro" id="IPR003673">
    <property type="entry name" value="CoA-Trfase_fam_III"/>
</dbReference>
<dbReference type="PANTHER" id="PTHR48228:SF5">
    <property type="entry name" value="ALPHA-METHYLACYL-COA RACEMASE"/>
    <property type="match status" value="1"/>
</dbReference>
<name>Q21QU3_ALBFT</name>
<evidence type="ECO:0000313" key="1">
    <source>
        <dbReference type="EMBL" id="ABD71860.1"/>
    </source>
</evidence>
<gene>
    <name evidence="1" type="ordered locus">Rfer_4167</name>
</gene>
<dbReference type="Gene3D" id="3.40.50.10540">
    <property type="entry name" value="Crotonobetainyl-coa:carnitine coa-transferase, domain 1"/>
    <property type="match status" value="2"/>
</dbReference>
<dbReference type="EC" id="5.1.99.4" evidence="1"/>
<reference evidence="2" key="1">
    <citation type="submission" date="2006-02" db="EMBL/GenBank/DDBJ databases">
        <title>Complete sequence of chromosome of Rhodoferax ferrireducens DSM 15236.</title>
        <authorList>
            <person name="Copeland A."/>
            <person name="Lucas S."/>
            <person name="Lapidus A."/>
            <person name="Barry K."/>
            <person name="Detter J.C."/>
            <person name="Glavina del Rio T."/>
            <person name="Hammon N."/>
            <person name="Israni S."/>
            <person name="Pitluck S."/>
            <person name="Brettin T."/>
            <person name="Bruce D."/>
            <person name="Han C."/>
            <person name="Tapia R."/>
            <person name="Gilna P."/>
            <person name="Kiss H."/>
            <person name="Schmutz J."/>
            <person name="Larimer F."/>
            <person name="Land M."/>
            <person name="Kyrpides N."/>
            <person name="Ivanova N."/>
            <person name="Richardson P."/>
        </authorList>
    </citation>
    <scope>NUCLEOTIDE SEQUENCE [LARGE SCALE GENOMIC DNA]</scope>
    <source>
        <strain evidence="2">ATCC BAA-621 / DSM 15236 / T118</strain>
    </source>
</reference>
<dbReference type="KEGG" id="rfr:Rfer_4167"/>
<evidence type="ECO:0000313" key="2">
    <source>
        <dbReference type="Proteomes" id="UP000008332"/>
    </source>
</evidence>